<keyword evidence="4 5" id="KW-0472">Membrane</keyword>
<keyword evidence="6" id="KW-0732">Signal</keyword>
<evidence type="ECO:0000313" key="7">
    <source>
        <dbReference type="Proteomes" id="UP001652625"/>
    </source>
</evidence>
<comment type="subcellular location">
    <subcellularLocation>
        <location evidence="1">Membrane</location>
        <topology evidence="1">Multi-pass membrane protein</topology>
    </subcellularLocation>
</comment>
<dbReference type="Gene3D" id="1.20.140.150">
    <property type="match status" value="1"/>
</dbReference>
<evidence type="ECO:0000256" key="2">
    <source>
        <dbReference type="ARBA" id="ARBA00022692"/>
    </source>
</evidence>
<feature type="transmembrane region" description="Helical" evidence="5">
    <location>
        <begin position="134"/>
        <end position="153"/>
    </location>
</feature>
<gene>
    <name evidence="8" type="primary">LOC105849682</name>
</gene>
<evidence type="ECO:0000256" key="1">
    <source>
        <dbReference type="ARBA" id="ARBA00004141"/>
    </source>
</evidence>
<dbReference type="InterPro" id="IPR004031">
    <property type="entry name" value="PMP22/EMP/MP20/Claudin"/>
</dbReference>
<evidence type="ECO:0000256" key="4">
    <source>
        <dbReference type="ARBA" id="ARBA00023136"/>
    </source>
</evidence>
<evidence type="ECO:0000256" key="6">
    <source>
        <dbReference type="SAM" id="SignalP"/>
    </source>
</evidence>
<keyword evidence="2 5" id="KW-0812">Transmembrane</keyword>
<feature type="transmembrane region" description="Helical" evidence="5">
    <location>
        <begin position="165"/>
        <end position="191"/>
    </location>
</feature>
<keyword evidence="3 5" id="KW-1133">Transmembrane helix</keyword>
<feature type="chain" id="PRO_5045468596" evidence="6">
    <location>
        <begin position="24"/>
        <end position="192"/>
    </location>
</feature>
<organism evidence="7 8">
    <name type="scientific">Hydra vulgaris</name>
    <name type="common">Hydra</name>
    <name type="synonym">Hydra attenuata</name>
    <dbReference type="NCBI Taxonomy" id="6087"/>
    <lineage>
        <taxon>Eukaryota</taxon>
        <taxon>Metazoa</taxon>
        <taxon>Cnidaria</taxon>
        <taxon>Hydrozoa</taxon>
        <taxon>Hydroidolina</taxon>
        <taxon>Anthoathecata</taxon>
        <taxon>Aplanulata</taxon>
        <taxon>Hydridae</taxon>
        <taxon>Hydra</taxon>
    </lineage>
</organism>
<dbReference type="GeneID" id="105849682"/>
<feature type="transmembrane region" description="Helical" evidence="5">
    <location>
        <begin position="97"/>
        <end position="122"/>
    </location>
</feature>
<proteinExistence type="predicted"/>
<name>A0ABM4C0U8_HYDVU</name>
<sequence>MIVKIHFGLVVTSSIFGILSTAGSNWESINGVHLGLWNVCVRSEKQSYCSDRETCAIICMQNLKNIYYQKMTQRLIARFDAHRQTNRQRQRVNKRNVALVATQILMILGCLGYLTSFIYFGFIHLKIKTVGHKHIGILIILSAILSMSGLVVYSKYLKITNLTSYNWSFAFGCVSTVIALINGVTLTANYIT</sequence>
<keyword evidence="7" id="KW-1185">Reference proteome</keyword>
<evidence type="ECO:0000313" key="8">
    <source>
        <dbReference type="RefSeq" id="XP_065655174.1"/>
    </source>
</evidence>
<evidence type="ECO:0000256" key="3">
    <source>
        <dbReference type="ARBA" id="ARBA00022989"/>
    </source>
</evidence>
<dbReference type="Proteomes" id="UP001652625">
    <property type="component" value="Chromosome 06"/>
</dbReference>
<feature type="signal peptide" evidence="6">
    <location>
        <begin position="1"/>
        <end position="23"/>
    </location>
</feature>
<protein>
    <submittedName>
        <fullName evidence="8">Uncharacterized protein LOC105849682 isoform X2</fullName>
    </submittedName>
</protein>
<dbReference type="Pfam" id="PF13903">
    <property type="entry name" value="Claudin_2"/>
    <property type="match status" value="1"/>
</dbReference>
<accession>A0ABM4C0U8</accession>
<reference evidence="8" key="1">
    <citation type="submission" date="2025-08" db="UniProtKB">
        <authorList>
            <consortium name="RefSeq"/>
        </authorList>
    </citation>
    <scope>IDENTIFICATION</scope>
</reference>
<dbReference type="RefSeq" id="XP_065655174.1">
    <property type="nucleotide sequence ID" value="XM_065799102.1"/>
</dbReference>
<evidence type="ECO:0000256" key="5">
    <source>
        <dbReference type="SAM" id="Phobius"/>
    </source>
</evidence>